<keyword evidence="4" id="KW-0677">Repeat</keyword>
<dbReference type="Proteomes" id="UP000217199">
    <property type="component" value="Unassembled WGS sequence"/>
</dbReference>
<dbReference type="GO" id="GO:0005634">
    <property type="term" value="C:nucleus"/>
    <property type="evidence" value="ECO:0007669"/>
    <property type="project" value="UniProtKB-SubCell"/>
</dbReference>
<evidence type="ECO:0000256" key="4">
    <source>
        <dbReference type="ARBA" id="ARBA00022737"/>
    </source>
</evidence>
<keyword evidence="3" id="KW-0963">Cytoplasm</keyword>
<evidence type="ECO:0000256" key="5">
    <source>
        <dbReference type="ARBA" id="ARBA00023242"/>
    </source>
</evidence>
<dbReference type="AlphaFoldDB" id="A0A286UW00"/>
<dbReference type="OrthoDB" id="5559898at2759"/>
<dbReference type="SUPFAM" id="SSF48371">
    <property type="entry name" value="ARM repeat"/>
    <property type="match status" value="2"/>
</dbReference>
<dbReference type="PANTHER" id="PTHR15651:SF7">
    <property type="entry name" value="ARMADILLO REPEAT-CONTAINING PROTEIN 8"/>
    <property type="match status" value="1"/>
</dbReference>
<proteinExistence type="predicted"/>
<dbReference type="EMBL" id="NBII01000001">
    <property type="protein sequence ID" value="PAV23692.1"/>
    <property type="molecule type" value="Genomic_DNA"/>
</dbReference>
<dbReference type="InterPro" id="IPR011989">
    <property type="entry name" value="ARM-like"/>
</dbReference>
<dbReference type="InParanoid" id="A0A286UW00"/>
<evidence type="ECO:0000256" key="2">
    <source>
        <dbReference type="ARBA" id="ARBA00004496"/>
    </source>
</evidence>
<evidence type="ECO:0000256" key="3">
    <source>
        <dbReference type="ARBA" id="ARBA00022490"/>
    </source>
</evidence>
<evidence type="ECO:0000256" key="1">
    <source>
        <dbReference type="ARBA" id="ARBA00004123"/>
    </source>
</evidence>
<name>A0A286UW00_9AGAM</name>
<dbReference type="GO" id="GO:0043161">
    <property type="term" value="P:proteasome-mediated ubiquitin-dependent protein catabolic process"/>
    <property type="evidence" value="ECO:0007669"/>
    <property type="project" value="TreeGrafter"/>
</dbReference>
<dbReference type="STRING" id="2282107.A0A286UW00"/>
<protein>
    <submittedName>
        <fullName evidence="6">ARM repeat-containing</fullName>
    </submittedName>
</protein>
<accession>A0A286UW00</accession>
<evidence type="ECO:0000313" key="7">
    <source>
        <dbReference type="Proteomes" id="UP000217199"/>
    </source>
</evidence>
<comment type="subcellular location">
    <subcellularLocation>
        <location evidence="2">Cytoplasm</location>
    </subcellularLocation>
    <subcellularLocation>
        <location evidence="1">Nucleus</location>
    </subcellularLocation>
</comment>
<dbReference type="GO" id="GO:0034657">
    <property type="term" value="C:GID complex"/>
    <property type="evidence" value="ECO:0007669"/>
    <property type="project" value="TreeGrafter"/>
</dbReference>
<gene>
    <name evidence="6" type="ORF">PNOK_0076000</name>
</gene>
<dbReference type="GO" id="GO:0005737">
    <property type="term" value="C:cytoplasm"/>
    <property type="evidence" value="ECO:0007669"/>
    <property type="project" value="UniProtKB-SubCell"/>
</dbReference>
<sequence>MGDVLTYLKQTKHALIGNATNKLAFRCATGPEGPLLLFSIVGYINSNSIPEENTASSSSALSREIQIRIETQIRIEAANIITSLAHGSNEVLMGLLEAGAANALLNALASLSSHDPLPLKLALARALRALCVATADLAGPALWGLSENNDLGNDANAALDFVFQTQALDVYLPLLEDPSEQLATVIAQLIAYSVRILKHRIAITGWLPPDERLKESKGKRGWEVDAHSAKLQGGRVIRCLTSLITKSKNFVTQEIGLYAISALVKENTDTAKRASTHLLPEQKGDPSVLVDLAMHRKLEVKLAACLCIVNVIRSLPPHTSLSGTDPIGQKHKDKLAQLRDMVILILNSAISNEYGLLANRTKACHILSAFLLDDEERCKEAFGSGTLLKLSDVLTSITPTTKPQEWDDGEPKPKTLLREAALTALASISLFEETIRSEMSGSLNLLPVITICLQHPYIGVRYGAILCLRALSRSVSVLRTSILDSGAGNCLCEIIQKPDEDPRLINIAMTSICNLVNNFSPLRKTILEQGILSRLIEFARSQEPHLKLSAIWAIKNILYKATTEEKKSIMKQLGWDYLKAYLSDPRNEILEQALNICANIASSETDVTLLFDHLEGTQLMDLLADAQDRSVDEVTTQATLLLCNISNGSDKHRSYVLNNSRILVSLRHNLLHTSPTTRKAAVACVEQLANTSGDYQNEVILLKEAGVEQSLRTVLHTHSHNFHGEPQSSLKVDDIGKRALNALEAITAIDNHVQAHRQTMI</sequence>
<keyword evidence="5" id="KW-0539">Nucleus</keyword>
<dbReference type="PANTHER" id="PTHR15651">
    <property type="entry name" value="ARMADILLO REPEAT-CONTAINING PROTEIN 8"/>
    <property type="match status" value="1"/>
</dbReference>
<keyword evidence="7" id="KW-1185">Reference proteome</keyword>
<reference evidence="6 7" key="1">
    <citation type="journal article" date="2017" name="Mol. Ecol.">
        <title>Comparative and population genomic landscape of Phellinus noxius: A hypervariable fungus causing root rot in trees.</title>
        <authorList>
            <person name="Chung C.L."/>
            <person name="Lee T.J."/>
            <person name="Akiba M."/>
            <person name="Lee H.H."/>
            <person name="Kuo T.H."/>
            <person name="Liu D."/>
            <person name="Ke H.M."/>
            <person name="Yokoi T."/>
            <person name="Roa M.B."/>
            <person name="Lu M.J."/>
            <person name="Chang Y.Y."/>
            <person name="Ann P.J."/>
            <person name="Tsai J.N."/>
            <person name="Chen C.Y."/>
            <person name="Tzean S.S."/>
            <person name="Ota Y."/>
            <person name="Hattori T."/>
            <person name="Sahashi N."/>
            <person name="Liou R.F."/>
            <person name="Kikuchi T."/>
            <person name="Tsai I.J."/>
        </authorList>
    </citation>
    <scope>NUCLEOTIDE SEQUENCE [LARGE SCALE GENOMIC DNA]</scope>
    <source>
        <strain evidence="6 7">FFPRI411160</strain>
    </source>
</reference>
<comment type="caution">
    <text evidence="6">The sequence shown here is derived from an EMBL/GenBank/DDBJ whole genome shotgun (WGS) entry which is preliminary data.</text>
</comment>
<evidence type="ECO:0000313" key="6">
    <source>
        <dbReference type="EMBL" id="PAV23692.1"/>
    </source>
</evidence>
<dbReference type="InterPro" id="IPR038739">
    <property type="entry name" value="ARMC8/Vid28"/>
</dbReference>
<dbReference type="Gene3D" id="1.25.10.10">
    <property type="entry name" value="Leucine-rich Repeat Variant"/>
    <property type="match status" value="2"/>
</dbReference>
<organism evidence="6 7">
    <name type="scientific">Pyrrhoderma noxium</name>
    <dbReference type="NCBI Taxonomy" id="2282107"/>
    <lineage>
        <taxon>Eukaryota</taxon>
        <taxon>Fungi</taxon>
        <taxon>Dikarya</taxon>
        <taxon>Basidiomycota</taxon>
        <taxon>Agaricomycotina</taxon>
        <taxon>Agaricomycetes</taxon>
        <taxon>Hymenochaetales</taxon>
        <taxon>Hymenochaetaceae</taxon>
        <taxon>Pyrrhoderma</taxon>
    </lineage>
</organism>
<dbReference type="InterPro" id="IPR016024">
    <property type="entry name" value="ARM-type_fold"/>
</dbReference>